<dbReference type="EMBL" id="JAEHNZ010000002">
    <property type="protein sequence ID" value="MBK0396257.1"/>
    <property type="molecule type" value="Genomic_DNA"/>
</dbReference>
<accession>A0ABS1BSL3</accession>
<protein>
    <submittedName>
        <fullName evidence="1">Polyketide cyclase</fullName>
    </submittedName>
</protein>
<keyword evidence="2" id="KW-1185">Reference proteome</keyword>
<dbReference type="SUPFAM" id="SSF55961">
    <property type="entry name" value="Bet v1-like"/>
    <property type="match status" value="1"/>
</dbReference>
<dbReference type="Proteomes" id="UP000614058">
    <property type="component" value="Unassembled WGS sequence"/>
</dbReference>
<reference evidence="1 2" key="1">
    <citation type="journal article" date="2021" name="Pathogens">
        <title>Isolation and Characterization of Kingella bonacorsii sp. nov., A Novel Kingella Species Detected in a Stable Periodontitis Subject.</title>
        <authorList>
            <person name="Antezack A."/>
            <person name="Boxberger M."/>
            <person name="Rolland C."/>
            <person name="Monnet-Corti V."/>
            <person name="La Scola B."/>
        </authorList>
    </citation>
    <scope>NUCLEOTIDE SEQUENCE [LARGE SCALE GENOMIC DNA]</scope>
    <source>
        <strain evidence="1 2">Marseille-Q4569</strain>
    </source>
</reference>
<comment type="caution">
    <text evidence="1">The sequence shown here is derived from an EMBL/GenBank/DDBJ whole genome shotgun (WGS) entry which is preliminary data.</text>
</comment>
<evidence type="ECO:0000313" key="1">
    <source>
        <dbReference type="EMBL" id="MBK0396257.1"/>
    </source>
</evidence>
<organism evidence="1 2">
    <name type="scientific">Kingella bonacorsii</name>
    <dbReference type="NCBI Taxonomy" id="2796361"/>
    <lineage>
        <taxon>Bacteria</taxon>
        <taxon>Pseudomonadati</taxon>
        <taxon>Pseudomonadota</taxon>
        <taxon>Betaproteobacteria</taxon>
        <taxon>Neisseriales</taxon>
        <taxon>Neisseriaceae</taxon>
        <taxon>Kingella</taxon>
    </lineage>
</organism>
<sequence length="153" mass="18087">MSIFGIINKMEFYREATSMAIANIKVTLLCPIEKVWNKVTNLNDFVWRSDLANIRIINDNTFVEVSKYGIETYFKVTECIKYQSWAFEIENENIKGTWIGKFYPHGDKTTLDFTENIVSKKFIFNLFVGLYLRKQQRLYLKDLKKALNCKEAR</sequence>
<gene>
    <name evidence="1" type="ORF">JDW22_06605</name>
</gene>
<evidence type="ECO:0000313" key="2">
    <source>
        <dbReference type="Proteomes" id="UP000614058"/>
    </source>
</evidence>
<proteinExistence type="predicted"/>
<name>A0ABS1BSL3_9NEIS</name>